<comment type="catalytic activity">
    <reaction evidence="7 8 9">
        <text>L-cysteine + L-glutamate + ATP = gamma-L-glutamyl-L-cysteine + ADP + phosphate + H(+)</text>
        <dbReference type="Rhea" id="RHEA:13285"/>
        <dbReference type="ChEBI" id="CHEBI:15378"/>
        <dbReference type="ChEBI" id="CHEBI:29985"/>
        <dbReference type="ChEBI" id="CHEBI:30616"/>
        <dbReference type="ChEBI" id="CHEBI:35235"/>
        <dbReference type="ChEBI" id="CHEBI:43474"/>
        <dbReference type="ChEBI" id="CHEBI:58173"/>
        <dbReference type="ChEBI" id="CHEBI:456216"/>
        <dbReference type="EC" id="6.3.2.2"/>
    </reaction>
</comment>
<evidence type="ECO:0000256" key="1">
    <source>
        <dbReference type="ARBA" id="ARBA00005006"/>
    </source>
</evidence>
<organism evidence="12 13">
    <name type="scientific">Cellvibrio zantedeschiae</name>
    <dbReference type="NCBI Taxonomy" id="1237077"/>
    <lineage>
        <taxon>Bacteria</taxon>
        <taxon>Pseudomonadati</taxon>
        <taxon>Pseudomonadota</taxon>
        <taxon>Gammaproteobacteria</taxon>
        <taxon>Cellvibrionales</taxon>
        <taxon>Cellvibrionaceae</taxon>
        <taxon>Cellvibrio</taxon>
    </lineage>
</organism>
<dbReference type="GO" id="GO:0016874">
    <property type="term" value="F:ligase activity"/>
    <property type="evidence" value="ECO:0007669"/>
    <property type="project" value="UniProtKB-KW"/>
</dbReference>
<dbReference type="EC" id="6.3.2.2" evidence="8"/>
<gene>
    <name evidence="8 12" type="primary">gshA</name>
    <name evidence="12" type="ORF">GCM10011613_29780</name>
</gene>
<dbReference type="InterPro" id="IPR007370">
    <property type="entry name" value="Glu_cys_ligase"/>
</dbReference>
<keyword evidence="6 8" id="KW-0067">ATP-binding</keyword>
<evidence type="ECO:0000256" key="6">
    <source>
        <dbReference type="ARBA" id="ARBA00022840"/>
    </source>
</evidence>
<keyword evidence="5 8" id="KW-0547">Nucleotide-binding</keyword>
<keyword evidence="3 8" id="KW-0436">Ligase</keyword>
<evidence type="ECO:0000256" key="8">
    <source>
        <dbReference type="HAMAP-Rule" id="MF_00578"/>
    </source>
</evidence>
<keyword evidence="4 8" id="KW-0317">Glutathione biosynthesis</keyword>
<sequence>MPSINNAIWRAHLAAFAEAPANKSLRGILRGLEKESLRITPEGNLAQTAHPLGLGSALKHPHITTDYSEALLEFITEPFDNIPALLQQLDDIHRFTYKELAKTDERLWPASMPSHLPADSEIPVARYGSSNSGTMKTIYRVGLGHRYGRSMQTIAGVHYNFSLPDDFWRELQQQEGDSQDLQSFKTQRYFALIRNFRRYFWLLVYLFGAAPAVSNNFVAGRKHRLQPLGDDTQHLPFATSLRMGDLGYQSDAQQSLFVCYNNVSSYLRTLCGAITHPHPDYETIGVKDEQGHYKQLNTSLLQIENEFYSSIRPKRTTHSGETALQALRLRGVEYIEVRCVDLNPYEPLGVSAEQLRVIDAFLLYCLLSNSPETPRSEYTEWLENQKRIVYFGRNPELTLLRQGKEVNFAEWAKEILDSSLACARLLDQANGGEDYTAAVNRQFAKVSDPSLTPSARVLADMHAQGKSFFDHTLALAELHRQFFAEKALAPETSSSFQKMASQSLEEQRELEQSQQISFDQYLVNYYQQYQSCNCEPASAPQTQNAPC</sequence>
<name>A0ABQ3B7Y3_9GAMM</name>
<evidence type="ECO:0000256" key="3">
    <source>
        <dbReference type="ARBA" id="ARBA00022598"/>
    </source>
</evidence>
<evidence type="ECO:0000256" key="7">
    <source>
        <dbReference type="ARBA" id="ARBA00048819"/>
    </source>
</evidence>
<reference evidence="13" key="1">
    <citation type="journal article" date="2019" name="Int. J. Syst. Evol. Microbiol.">
        <title>The Global Catalogue of Microorganisms (GCM) 10K type strain sequencing project: providing services to taxonomists for standard genome sequencing and annotation.</title>
        <authorList>
            <consortium name="The Broad Institute Genomics Platform"/>
            <consortium name="The Broad Institute Genome Sequencing Center for Infectious Disease"/>
            <person name="Wu L."/>
            <person name="Ma J."/>
        </authorList>
    </citation>
    <scope>NUCLEOTIDE SEQUENCE [LARGE SCALE GENOMIC DNA]</scope>
    <source>
        <strain evidence="13">KCTC 32239</strain>
    </source>
</reference>
<evidence type="ECO:0000256" key="4">
    <source>
        <dbReference type="ARBA" id="ARBA00022684"/>
    </source>
</evidence>
<dbReference type="Gene3D" id="3.30.590.20">
    <property type="match status" value="1"/>
</dbReference>
<keyword evidence="10" id="KW-0472">Membrane</keyword>
<keyword evidence="13" id="KW-1185">Reference proteome</keyword>
<evidence type="ECO:0000256" key="10">
    <source>
        <dbReference type="SAM" id="Phobius"/>
    </source>
</evidence>
<keyword evidence="10" id="KW-1133">Transmembrane helix</keyword>
<comment type="similarity">
    <text evidence="2 8">Belongs to the glutamate--cysteine ligase type 1 family. Type 1 subfamily.</text>
</comment>
<evidence type="ECO:0000256" key="2">
    <source>
        <dbReference type="ARBA" id="ARBA00008772"/>
    </source>
</evidence>
<dbReference type="InterPro" id="IPR014746">
    <property type="entry name" value="Gln_synth/guanido_kin_cat_dom"/>
</dbReference>
<comment type="pathway">
    <text evidence="1 8 9">Sulfur metabolism; glutathione biosynthesis; glutathione from L-cysteine and L-glutamate: step 1/2.</text>
</comment>
<evidence type="ECO:0000313" key="12">
    <source>
        <dbReference type="EMBL" id="GGY82979.1"/>
    </source>
</evidence>
<feature type="domain" description="Glutamate--cysteine ligase" evidence="11">
    <location>
        <begin position="14"/>
        <end position="388"/>
    </location>
</feature>
<protein>
    <recommendedName>
        <fullName evidence="8">Glutamate--cysteine ligase</fullName>
        <ecNumber evidence="8">6.3.2.2</ecNumber>
    </recommendedName>
    <alternativeName>
        <fullName evidence="8">Gamma-ECS</fullName>
        <shortName evidence="8">GCS</shortName>
    </alternativeName>
    <alternativeName>
        <fullName evidence="8">Gamma-glutamylcysteine synthetase</fullName>
    </alternativeName>
</protein>
<dbReference type="InterPro" id="IPR006334">
    <property type="entry name" value="Glut_cys_ligase"/>
</dbReference>
<dbReference type="HAMAP" id="MF_00578">
    <property type="entry name" value="Glu_cys_ligase"/>
    <property type="match status" value="1"/>
</dbReference>
<dbReference type="EMBL" id="BMYZ01000003">
    <property type="protein sequence ID" value="GGY82979.1"/>
    <property type="molecule type" value="Genomic_DNA"/>
</dbReference>
<dbReference type="PANTHER" id="PTHR38761">
    <property type="entry name" value="GLUTAMATE--CYSTEINE LIGASE"/>
    <property type="match status" value="1"/>
</dbReference>
<evidence type="ECO:0000259" key="11">
    <source>
        <dbReference type="Pfam" id="PF04262"/>
    </source>
</evidence>
<dbReference type="Proteomes" id="UP000619761">
    <property type="component" value="Unassembled WGS sequence"/>
</dbReference>
<keyword evidence="10" id="KW-0812">Transmembrane</keyword>
<dbReference type="SUPFAM" id="SSF55931">
    <property type="entry name" value="Glutamine synthetase/guanido kinase"/>
    <property type="match status" value="1"/>
</dbReference>
<proteinExistence type="inferred from homology"/>
<dbReference type="PANTHER" id="PTHR38761:SF1">
    <property type="entry name" value="GLUTAMATE--CYSTEINE LIGASE"/>
    <property type="match status" value="1"/>
</dbReference>
<evidence type="ECO:0000313" key="13">
    <source>
        <dbReference type="Proteomes" id="UP000619761"/>
    </source>
</evidence>
<evidence type="ECO:0000256" key="5">
    <source>
        <dbReference type="ARBA" id="ARBA00022741"/>
    </source>
</evidence>
<comment type="caution">
    <text evidence="12">The sequence shown here is derived from an EMBL/GenBank/DDBJ whole genome shotgun (WGS) entry which is preliminary data.</text>
</comment>
<evidence type="ECO:0000256" key="9">
    <source>
        <dbReference type="RuleBase" id="RU004391"/>
    </source>
</evidence>
<accession>A0ABQ3B7Y3</accession>
<dbReference type="NCBIfam" id="TIGR01434">
    <property type="entry name" value="glu_cys_ligase"/>
    <property type="match status" value="1"/>
</dbReference>
<dbReference type="Pfam" id="PF04262">
    <property type="entry name" value="Glu_cys_ligase"/>
    <property type="match status" value="1"/>
</dbReference>
<feature type="transmembrane region" description="Helical" evidence="10">
    <location>
        <begin position="199"/>
        <end position="218"/>
    </location>
</feature>